<keyword evidence="4" id="KW-1185">Reference proteome</keyword>
<name>E4XL34_OIKDI</name>
<gene>
    <name evidence="3" type="ORF">GSOID_T00014406001</name>
</gene>
<sequence length="204" mass="23726">MKIFLSIFLVVFVSGKQLPDSMEESISECRSFMERNLDCFPPKSKIKKYTFRIRKAFRGMMGQAIEGKCPTQNKSKNGRKRRSGRAEEQNQTNSEGLLGRRMEPMFDALSGEMMNPLMNRILDYGFADDDFMEATFSEAEIDGRGLLDGRCQKKLRAQLTISPFAQCKSRRRWSGRIEHLTNSLERMKAVCQTKNRNKKRFNRR</sequence>
<dbReference type="InParanoid" id="E4XL34"/>
<protein>
    <submittedName>
        <fullName evidence="3">Uncharacterized protein</fullName>
    </submittedName>
</protein>
<dbReference type="AlphaFoldDB" id="E4XL34"/>
<feature type="region of interest" description="Disordered" evidence="1">
    <location>
        <begin position="66"/>
        <end position="99"/>
    </location>
</feature>
<proteinExistence type="predicted"/>
<evidence type="ECO:0000313" key="3">
    <source>
        <dbReference type="EMBL" id="CBY10795.1"/>
    </source>
</evidence>
<dbReference type="Proteomes" id="UP000001307">
    <property type="component" value="Unassembled WGS sequence"/>
</dbReference>
<reference evidence="3" key="1">
    <citation type="journal article" date="2010" name="Science">
        <title>Plasticity of animal genome architecture unmasked by rapid evolution of a pelagic tunicate.</title>
        <authorList>
            <person name="Denoeud F."/>
            <person name="Henriet S."/>
            <person name="Mungpakdee S."/>
            <person name="Aury J.M."/>
            <person name="Da Silva C."/>
            <person name="Brinkmann H."/>
            <person name="Mikhaleva J."/>
            <person name="Olsen L.C."/>
            <person name="Jubin C."/>
            <person name="Canestro C."/>
            <person name="Bouquet J.M."/>
            <person name="Danks G."/>
            <person name="Poulain J."/>
            <person name="Campsteijn C."/>
            <person name="Adamski M."/>
            <person name="Cross I."/>
            <person name="Yadetie F."/>
            <person name="Muffato M."/>
            <person name="Louis A."/>
            <person name="Butcher S."/>
            <person name="Tsagkogeorga G."/>
            <person name="Konrad A."/>
            <person name="Singh S."/>
            <person name="Jensen M.F."/>
            <person name="Cong E.H."/>
            <person name="Eikeseth-Otteraa H."/>
            <person name="Noel B."/>
            <person name="Anthouard V."/>
            <person name="Porcel B.M."/>
            <person name="Kachouri-Lafond R."/>
            <person name="Nishino A."/>
            <person name="Ugolini M."/>
            <person name="Chourrout P."/>
            <person name="Nishida H."/>
            <person name="Aasland R."/>
            <person name="Huzurbazar S."/>
            <person name="Westhof E."/>
            <person name="Delsuc F."/>
            <person name="Lehrach H."/>
            <person name="Reinhardt R."/>
            <person name="Weissenbach J."/>
            <person name="Roy S.W."/>
            <person name="Artiguenave F."/>
            <person name="Postlethwait J.H."/>
            <person name="Manak J.R."/>
            <person name="Thompson E.M."/>
            <person name="Jaillon O."/>
            <person name="Du Pasquier L."/>
            <person name="Boudinot P."/>
            <person name="Liberles D.A."/>
            <person name="Volff J.N."/>
            <person name="Philippe H."/>
            <person name="Lenhard B."/>
            <person name="Roest Crollius H."/>
            <person name="Wincker P."/>
            <person name="Chourrout D."/>
        </authorList>
    </citation>
    <scope>NUCLEOTIDE SEQUENCE [LARGE SCALE GENOMIC DNA]</scope>
</reference>
<feature type="chain" id="PRO_5012452188" evidence="2">
    <location>
        <begin position="16"/>
        <end position="204"/>
    </location>
</feature>
<keyword evidence="2" id="KW-0732">Signal</keyword>
<organism evidence="3">
    <name type="scientific">Oikopleura dioica</name>
    <name type="common">Tunicate</name>
    <dbReference type="NCBI Taxonomy" id="34765"/>
    <lineage>
        <taxon>Eukaryota</taxon>
        <taxon>Metazoa</taxon>
        <taxon>Chordata</taxon>
        <taxon>Tunicata</taxon>
        <taxon>Appendicularia</taxon>
        <taxon>Copelata</taxon>
        <taxon>Oikopleuridae</taxon>
        <taxon>Oikopleura</taxon>
    </lineage>
</organism>
<accession>E4XL34</accession>
<evidence type="ECO:0000256" key="1">
    <source>
        <dbReference type="SAM" id="MobiDB-lite"/>
    </source>
</evidence>
<evidence type="ECO:0000313" key="4">
    <source>
        <dbReference type="Proteomes" id="UP000001307"/>
    </source>
</evidence>
<evidence type="ECO:0000256" key="2">
    <source>
        <dbReference type="SAM" id="SignalP"/>
    </source>
</evidence>
<dbReference type="EMBL" id="FN653067">
    <property type="protein sequence ID" value="CBY10795.1"/>
    <property type="molecule type" value="Genomic_DNA"/>
</dbReference>
<feature type="signal peptide" evidence="2">
    <location>
        <begin position="1"/>
        <end position="15"/>
    </location>
</feature>